<feature type="transmembrane region" description="Helical" evidence="9">
    <location>
        <begin position="413"/>
        <end position="432"/>
    </location>
</feature>
<feature type="transmembrane region" description="Helical" evidence="9">
    <location>
        <begin position="389"/>
        <end position="407"/>
    </location>
</feature>
<feature type="transmembrane region" description="Helical" evidence="9">
    <location>
        <begin position="485"/>
        <end position="504"/>
    </location>
</feature>
<dbReference type="EMBL" id="FQZL01000038">
    <property type="protein sequence ID" value="SHJ78922.1"/>
    <property type="molecule type" value="Genomic_DNA"/>
</dbReference>
<evidence type="ECO:0000313" key="10">
    <source>
        <dbReference type="EMBL" id="SHJ78922.1"/>
    </source>
</evidence>
<dbReference type="Proteomes" id="UP000184052">
    <property type="component" value="Unassembled WGS sequence"/>
</dbReference>
<dbReference type="GO" id="GO:0009252">
    <property type="term" value="P:peptidoglycan biosynthetic process"/>
    <property type="evidence" value="ECO:0007669"/>
    <property type="project" value="UniProtKB-UniRule"/>
</dbReference>
<evidence type="ECO:0000256" key="9">
    <source>
        <dbReference type="SAM" id="Phobius"/>
    </source>
</evidence>
<feature type="transmembrane region" description="Helical" evidence="9">
    <location>
        <begin position="134"/>
        <end position="156"/>
    </location>
</feature>
<keyword evidence="2 8" id="KW-1003">Cell membrane</keyword>
<dbReference type="OrthoDB" id="9804143at2"/>
<evidence type="ECO:0000256" key="2">
    <source>
        <dbReference type="ARBA" id="ARBA00022475"/>
    </source>
</evidence>
<feature type="transmembrane region" description="Helical" evidence="9">
    <location>
        <begin position="95"/>
        <end position="114"/>
    </location>
</feature>
<dbReference type="InterPro" id="IPR051050">
    <property type="entry name" value="Lipid_II_flippase_MurJ/MviN"/>
</dbReference>
<feature type="transmembrane region" description="Helical" evidence="9">
    <location>
        <begin position="50"/>
        <end position="74"/>
    </location>
</feature>
<evidence type="ECO:0000256" key="5">
    <source>
        <dbReference type="ARBA" id="ARBA00022984"/>
    </source>
</evidence>
<dbReference type="GO" id="GO:0015648">
    <property type="term" value="F:lipid-linked peptidoglycan transporter activity"/>
    <property type="evidence" value="ECO:0007669"/>
    <property type="project" value="UniProtKB-UniRule"/>
</dbReference>
<protein>
    <recommendedName>
        <fullName evidence="8">Lipid II flippase</fullName>
    </recommendedName>
</protein>
<keyword evidence="8" id="KW-0813">Transport</keyword>
<evidence type="ECO:0000256" key="3">
    <source>
        <dbReference type="ARBA" id="ARBA00022692"/>
    </source>
</evidence>
<feature type="transmembrane region" description="Helical" evidence="9">
    <location>
        <begin position="231"/>
        <end position="252"/>
    </location>
</feature>
<dbReference type="GO" id="GO:0008360">
    <property type="term" value="P:regulation of cell shape"/>
    <property type="evidence" value="ECO:0007669"/>
    <property type="project" value="UniProtKB-UniRule"/>
</dbReference>
<feature type="transmembrane region" description="Helical" evidence="9">
    <location>
        <begin position="12"/>
        <end position="30"/>
    </location>
</feature>
<comment type="similarity">
    <text evidence="8">Belongs to the MurJ/MviN family.</text>
</comment>
<evidence type="ECO:0000256" key="8">
    <source>
        <dbReference type="PIRNR" id="PIRNR002869"/>
    </source>
</evidence>
<feature type="transmembrane region" description="Helical" evidence="9">
    <location>
        <begin position="189"/>
        <end position="210"/>
    </location>
</feature>
<keyword evidence="3 9" id="KW-0812">Transmembrane</keyword>
<proteinExistence type="inferred from homology"/>
<evidence type="ECO:0000256" key="1">
    <source>
        <dbReference type="ARBA" id="ARBA00004651"/>
    </source>
</evidence>
<dbReference type="GO" id="GO:0034204">
    <property type="term" value="P:lipid translocation"/>
    <property type="evidence" value="ECO:0007669"/>
    <property type="project" value="TreeGrafter"/>
</dbReference>
<feature type="transmembrane region" description="Helical" evidence="9">
    <location>
        <begin position="163"/>
        <end position="183"/>
    </location>
</feature>
<keyword evidence="11" id="KW-1185">Reference proteome</keyword>
<keyword evidence="7 8" id="KW-0472">Membrane</keyword>
<comment type="function">
    <text evidence="8">Involved in peptidoglycan biosynthesis. Transports lipid-linked peptidoglycan precursors from the inner to the outer leaflet of the cytoplasmic membrane.</text>
</comment>
<feature type="transmembrane region" description="Helical" evidence="9">
    <location>
        <begin position="310"/>
        <end position="331"/>
    </location>
</feature>
<dbReference type="PANTHER" id="PTHR47019">
    <property type="entry name" value="LIPID II FLIPPASE MURJ"/>
    <property type="match status" value="1"/>
</dbReference>
<evidence type="ECO:0000313" key="11">
    <source>
        <dbReference type="Proteomes" id="UP000184052"/>
    </source>
</evidence>
<sequence>MDDLENKMKKTTMIKATIGIMAITSLSKLTGFFREVMIAYRFGSDFGTDAYFITNTIYAVIFGFAGAGLGAAIIPVLSRIRDEGRTTEGEYIGNITRFFALASLVLIALSYVLARPLVKVFAVGFTGAQLDTAVSYLRIGLPVIFCNFMYSIYEAFSHSKNRFYMVASGGIVMNAVVVLYLVFFHEQFGIPGLIFSNILAYGLRAIYIYIPLHGFRGRLFETVKRDEYLRATYNIMVPIMVSSIISYINLAIDRTLASTLVEGSISSLKYASQVRTSVNGLLITSMVTVIYPSFSEWIVKGDRDKLKKMFTYAVSMITILVIPITVGLMTLNREIIDVVYSRGAFNAEDARMTSSALFYYSIGMAGTGMGMFINKVYYAYHDSKTTMKTGMAAVALNIVLNLVLVRYMAHNGLALATSIVALFNTSLKFWLLRKKNLEIEYKRILSIILKSLASSAAMAATVRFIAAHAVDIRSGESMVRLLKLLATAGAGALVYFLLIYFLYLKDTNLMKNAQEKIRKRIKI</sequence>
<dbReference type="PANTHER" id="PTHR47019:SF1">
    <property type="entry name" value="LIPID II FLIPPASE MURJ"/>
    <property type="match status" value="1"/>
</dbReference>
<dbReference type="Pfam" id="PF03023">
    <property type="entry name" value="MurJ"/>
    <property type="match status" value="1"/>
</dbReference>
<dbReference type="GO" id="GO:0071555">
    <property type="term" value="P:cell wall organization"/>
    <property type="evidence" value="ECO:0007669"/>
    <property type="project" value="UniProtKB-UniRule"/>
</dbReference>
<dbReference type="AlphaFoldDB" id="A0A1M6M649"/>
<dbReference type="PIRSF" id="PIRSF002869">
    <property type="entry name" value="MviN"/>
    <property type="match status" value="1"/>
</dbReference>
<feature type="transmembrane region" description="Helical" evidence="9">
    <location>
        <begin position="278"/>
        <end position="298"/>
    </location>
</feature>
<gene>
    <name evidence="10" type="ORF">SAMN02745751_03370</name>
</gene>
<keyword evidence="4 8" id="KW-0133">Cell shape</keyword>
<evidence type="ECO:0000256" key="6">
    <source>
        <dbReference type="ARBA" id="ARBA00022989"/>
    </source>
</evidence>
<organism evidence="10 11">
    <name type="scientific">Dethiosulfatibacter aminovorans DSM 17477</name>
    <dbReference type="NCBI Taxonomy" id="1121476"/>
    <lineage>
        <taxon>Bacteria</taxon>
        <taxon>Bacillati</taxon>
        <taxon>Bacillota</taxon>
        <taxon>Tissierellia</taxon>
        <taxon>Dethiosulfatibacter</taxon>
    </lineage>
</organism>
<dbReference type="PRINTS" id="PR01806">
    <property type="entry name" value="VIRFACTRMVIN"/>
</dbReference>
<reference evidence="10 11" key="1">
    <citation type="submission" date="2016-11" db="EMBL/GenBank/DDBJ databases">
        <authorList>
            <person name="Jaros S."/>
            <person name="Januszkiewicz K."/>
            <person name="Wedrychowicz H."/>
        </authorList>
    </citation>
    <scope>NUCLEOTIDE SEQUENCE [LARGE SCALE GENOMIC DNA]</scope>
    <source>
        <strain evidence="10 11">DSM 17477</strain>
    </source>
</reference>
<keyword evidence="5 8" id="KW-0573">Peptidoglycan synthesis</keyword>
<dbReference type="CDD" id="cd13123">
    <property type="entry name" value="MATE_MurJ_like"/>
    <property type="match status" value="1"/>
</dbReference>
<feature type="transmembrane region" description="Helical" evidence="9">
    <location>
        <begin position="357"/>
        <end position="377"/>
    </location>
</feature>
<dbReference type="STRING" id="1121476.SAMN02745751_03370"/>
<accession>A0A1M6M649</accession>
<dbReference type="InterPro" id="IPR004268">
    <property type="entry name" value="MurJ"/>
</dbReference>
<dbReference type="GO" id="GO:0005886">
    <property type="term" value="C:plasma membrane"/>
    <property type="evidence" value="ECO:0007669"/>
    <property type="project" value="UniProtKB-SubCell"/>
</dbReference>
<feature type="transmembrane region" description="Helical" evidence="9">
    <location>
        <begin position="444"/>
        <end position="465"/>
    </location>
</feature>
<comment type="subcellular location">
    <subcellularLocation>
        <location evidence="1">Cell membrane</location>
        <topology evidence="1">Multi-pass membrane protein</topology>
    </subcellularLocation>
</comment>
<keyword evidence="8" id="KW-0961">Cell wall biogenesis/degradation</keyword>
<keyword evidence="6 9" id="KW-1133">Transmembrane helix</keyword>
<name>A0A1M6M649_9FIRM</name>
<dbReference type="NCBIfam" id="TIGR01695">
    <property type="entry name" value="murJ_mviN"/>
    <property type="match status" value="1"/>
</dbReference>
<evidence type="ECO:0000256" key="4">
    <source>
        <dbReference type="ARBA" id="ARBA00022960"/>
    </source>
</evidence>
<evidence type="ECO:0000256" key="7">
    <source>
        <dbReference type="ARBA" id="ARBA00023136"/>
    </source>
</evidence>